<accession>A0A087NM66</accession>
<proteinExistence type="predicted"/>
<reference evidence="1 2" key="1">
    <citation type="submission" date="2018-05" db="EMBL/GenBank/DDBJ databases">
        <title>Comparative genomics of bacterial root endophytes of switchgrass collected from native prairies over two seasons.</title>
        <authorList>
            <person name="Tang Y."/>
        </authorList>
    </citation>
    <scope>NUCLEOTIDE SEQUENCE [LARGE SCALE GENOMIC DNA]</scope>
    <source>
        <strain evidence="1 2">NFIX32</strain>
    </source>
</reference>
<gene>
    <name evidence="1" type="ORF">NA66_1011122</name>
</gene>
<comment type="caution">
    <text evidence="1">The sequence shown here is derived from an EMBL/GenBank/DDBJ whole genome shotgun (WGS) entry which is preliminary data.</text>
</comment>
<dbReference type="Proteomes" id="UP000247755">
    <property type="component" value="Unassembled WGS sequence"/>
</dbReference>
<organism evidence="1 2">
    <name type="scientific">Burkholderia pyrrocinia</name>
    <name type="common">Pseudomonas pyrrocinia</name>
    <dbReference type="NCBI Taxonomy" id="60550"/>
    <lineage>
        <taxon>Bacteria</taxon>
        <taxon>Pseudomonadati</taxon>
        <taxon>Pseudomonadota</taxon>
        <taxon>Betaproteobacteria</taxon>
        <taxon>Burkholderiales</taxon>
        <taxon>Burkholderiaceae</taxon>
        <taxon>Burkholderia</taxon>
        <taxon>Burkholderia cepacia complex</taxon>
    </lineage>
</organism>
<sequence>MVRILYAGYLAFALYLLYPMVQNTLTFSTDCVRNALPGGAHGLSTSAASGVDGHANRCVPTTQVGAATARLPEIH</sequence>
<dbReference type="RefSeq" id="WP_034184098.1">
    <property type="nucleotide sequence ID" value="NZ_CADEQQ010000008.1"/>
</dbReference>
<dbReference type="EMBL" id="QJJY01000011">
    <property type="protein sequence ID" value="PXX33017.1"/>
    <property type="molecule type" value="Genomic_DNA"/>
</dbReference>
<evidence type="ECO:0000313" key="2">
    <source>
        <dbReference type="Proteomes" id="UP000247755"/>
    </source>
</evidence>
<evidence type="ECO:0000313" key="1">
    <source>
        <dbReference type="EMBL" id="PXX33017.1"/>
    </source>
</evidence>
<name>A0A087NM66_BURPY</name>
<protein>
    <submittedName>
        <fullName evidence="1">Uncharacterized protein</fullName>
    </submittedName>
</protein>
<dbReference type="AlphaFoldDB" id="A0A087NM66"/>